<reference evidence="7" key="1">
    <citation type="submission" date="2016-09" db="EMBL/GenBank/DDBJ databases">
        <title>Draft genome sequence of a novel species of the family Streptococcaceae isolated from flowers.</title>
        <authorList>
            <person name="Chuah L.-O."/>
            <person name="Yap K.-P."/>
            <person name="Thong K.L."/>
            <person name="Liong M.T."/>
            <person name="Ahmad R."/>
            <person name="Rusul G."/>
        </authorList>
    </citation>
    <scope>NUCLEOTIDE SEQUENCE [LARGE SCALE GENOMIC DNA]</scope>
    <source>
        <strain evidence="7">DF1</strain>
    </source>
</reference>
<protein>
    <recommendedName>
        <fullName evidence="5">DNA mismatch repair proteins mutS family domain-containing protein</fullName>
    </recommendedName>
</protein>
<evidence type="ECO:0000256" key="4">
    <source>
        <dbReference type="SAM" id="Phobius"/>
    </source>
</evidence>
<dbReference type="OrthoDB" id="9802448at2"/>
<keyword evidence="2" id="KW-0067">ATP-binding</keyword>
<dbReference type="RefSeq" id="WP_070793198.1">
    <property type="nucleotide sequence ID" value="NZ_MKIR01000026.1"/>
</dbReference>
<dbReference type="EMBL" id="MKIR01000026">
    <property type="protein sequence ID" value="OFI48189.1"/>
    <property type="molecule type" value="Genomic_DNA"/>
</dbReference>
<feature type="transmembrane region" description="Helical" evidence="4">
    <location>
        <begin position="183"/>
        <end position="200"/>
    </location>
</feature>
<dbReference type="InterPro" id="IPR027417">
    <property type="entry name" value="P-loop_NTPase"/>
</dbReference>
<dbReference type="SUPFAM" id="SSF52540">
    <property type="entry name" value="P-loop containing nucleoside triphosphate hydrolases"/>
    <property type="match status" value="1"/>
</dbReference>
<dbReference type="Pfam" id="PF00488">
    <property type="entry name" value="MutS_V"/>
    <property type="match status" value="1"/>
</dbReference>
<dbReference type="AlphaFoldDB" id="A0A1E8GIX8"/>
<dbReference type="GO" id="GO:0006298">
    <property type="term" value="P:mismatch repair"/>
    <property type="evidence" value="ECO:0007669"/>
    <property type="project" value="InterPro"/>
</dbReference>
<feature type="transmembrane region" description="Helical" evidence="4">
    <location>
        <begin position="6"/>
        <end position="23"/>
    </location>
</feature>
<feature type="domain" description="DNA mismatch repair proteins mutS family" evidence="5">
    <location>
        <begin position="351"/>
        <end position="536"/>
    </location>
</feature>
<accession>A0A1E8GIX8</accession>
<dbReference type="PANTHER" id="PTHR11361:SF152">
    <property type="entry name" value="DNA MISMATCH REPAIR PROTEIN"/>
    <property type="match status" value="1"/>
</dbReference>
<dbReference type="InterPro" id="IPR045076">
    <property type="entry name" value="MutS"/>
</dbReference>
<keyword evidence="7" id="KW-1185">Reference proteome</keyword>
<dbReference type="PANTHER" id="PTHR11361">
    <property type="entry name" value="DNA MISMATCH REPAIR PROTEIN MUTS FAMILY MEMBER"/>
    <property type="match status" value="1"/>
</dbReference>
<sequence length="546" mass="62437">MIKIILILVALMTVIILVSDFISDYRTRKRLRYEWNHNTRRRKARDSDSSLYESFQVNKESKSYNYLVDDQTWSDLDLQDLFRKIDISTSSLGAEFLFSKMRLINKKFDNKFEDMKEYVVSNPEERVELQLLFSKLGKSNYNNASSFVVSKATKKENYILYLCLGIFPIICLVIALFNSTLGLSLLLFSISINIIVYFTTQYTRKNNMDSLEYLVKSIYIARKLTKYNFPGKDELAKANKNFNIVSRLGFFFRDKGGISETDILFEYINIMFMLPNIAASYIPNKVHANASDAQLIIDIMSKLEAAISLAHYENTLAYYCQPQFVSEKAVLGTDLYHPLVDGAVANDANFSKNMIISGDNASGKSTYLRTVAISLITSQTLNIAFASNLSISYGNVMSSMGVSDSIETGDSYFISESKSIKRMLEALGQNDFSYFFIDELFKGTNTIERIGSGIGILNWLEDKNCIYMVSSHDVELVELMSKSIDSYHFDSQYENKKIIFDYKIKKGSAITKNAVNTLESLNYPDEITSMSKKVIKNYERNHKWEV</sequence>
<dbReference type="GO" id="GO:0030983">
    <property type="term" value="F:mismatched DNA binding"/>
    <property type="evidence" value="ECO:0007669"/>
    <property type="project" value="InterPro"/>
</dbReference>
<feature type="transmembrane region" description="Helical" evidence="4">
    <location>
        <begin position="158"/>
        <end position="177"/>
    </location>
</feature>
<dbReference type="SMART" id="SM00534">
    <property type="entry name" value="MUTSac"/>
    <property type="match status" value="1"/>
</dbReference>
<evidence type="ECO:0000256" key="2">
    <source>
        <dbReference type="ARBA" id="ARBA00022840"/>
    </source>
</evidence>
<dbReference type="GO" id="GO:0140664">
    <property type="term" value="F:ATP-dependent DNA damage sensor activity"/>
    <property type="evidence" value="ECO:0007669"/>
    <property type="project" value="InterPro"/>
</dbReference>
<dbReference type="InterPro" id="IPR000432">
    <property type="entry name" value="DNA_mismatch_repair_MutS_C"/>
</dbReference>
<evidence type="ECO:0000256" key="3">
    <source>
        <dbReference type="ARBA" id="ARBA00023125"/>
    </source>
</evidence>
<dbReference type="STRING" id="1859473.BG261_07865"/>
<name>A0A1E8GIX8_9LACT</name>
<dbReference type="GO" id="GO:0005524">
    <property type="term" value="F:ATP binding"/>
    <property type="evidence" value="ECO:0007669"/>
    <property type="project" value="UniProtKB-KW"/>
</dbReference>
<evidence type="ECO:0000313" key="7">
    <source>
        <dbReference type="Proteomes" id="UP000178622"/>
    </source>
</evidence>
<gene>
    <name evidence="6" type="ORF">BG261_07865</name>
</gene>
<keyword evidence="4" id="KW-0472">Membrane</keyword>
<dbReference type="GO" id="GO:0005829">
    <property type="term" value="C:cytosol"/>
    <property type="evidence" value="ECO:0007669"/>
    <property type="project" value="TreeGrafter"/>
</dbReference>
<evidence type="ECO:0000313" key="6">
    <source>
        <dbReference type="EMBL" id="OFI48189.1"/>
    </source>
</evidence>
<keyword evidence="1" id="KW-0547">Nucleotide-binding</keyword>
<keyword evidence="4" id="KW-0812">Transmembrane</keyword>
<proteinExistence type="predicted"/>
<comment type="caution">
    <text evidence="6">The sequence shown here is derived from an EMBL/GenBank/DDBJ whole genome shotgun (WGS) entry which is preliminary data.</text>
</comment>
<dbReference type="Proteomes" id="UP000178622">
    <property type="component" value="Unassembled WGS sequence"/>
</dbReference>
<keyword evidence="3" id="KW-0238">DNA-binding</keyword>
<evidence type="ECO:0000256" key="1">
    <source>
        <dbReference type="ARBA" id="ARBA00022741"/>
    </source>
</evidence>
<organism evidence="6 7">
    <name type="scientific">Floricoccus tropicus</name>
    <dbReference type="NCBI Taxonomy" id="1859473"/>
    <lineage>
        <taxon>Bacteria</taxon>
        <taxon>Bacillati</taxon>
        <taxon>Bacillota</taxon>
        <taxon>Bacilli</taxon>
        <taxon>Lactobacillales</taxon>
        <taxon>Streptococcaceae</taxon>
        <taxon>Floricoccus</taxon>
    </lineage>
</organism>
<keyword evidence="4" id="KW-1133">Transmembrane helix</keyword>
<evidence type="ECO:0000259" key="5">
    <source>
        <dbReference type="SMART" id="SM00534"/>
    </source>
</evidence>
<dbReference type="Gene3D" id="3.40.50.300">
    <property type="entry name" value="P-loop containing nucleotide triphosphate hydrolases"/>
    <property type="match status" value="1"/>
</dbReference>